<feature type="domain" description="AB hydrolase-1" evidence="2">
    <location>
        <begin position="29"/>
        <end position="127"/>
    </location>
</feature>
<dbReference type="InterPro" id="IPR050266">
    <property type="entry name" value="AB_hydrolase_sf"/>
</dbReference>
<evidence type="ECO:0000259" key="2">
    <source>
        <dbReference type="Pfam" id="PF00561"/>
    </source>
</evidence>
<proteinExistence type="predicted"/>
<dbReference type="Pfam" id="PF00561">
    <property type="entry name" value="Abhydrolase_1"/>
    <property type="match status" value="1"/>
</dbReference>
<dbReference type="PRINTS" id="PR00111">
    <property type="entry name" value="ABHYDROLASE"/>
</dbReference>
<dbReference type="EMBL" id="CP035037">
    <property type="protein sequence ID" value="QAB16853.1"/>
    <property type="molecule type" value="Genomic_DNA"/>
</dbReference>
<evidence type="ECO:0000313" key="4">
    <source>
        <dbReference type="Proteomes" id="UP000285768"/>
    </source>
</evidence>
<dbReference type="PANTHER" id="PTHR43798:SF31">
    <property type="entry name" value="AB HYDROLASE SUPERFAMILY PROTEIN YCLE"/>
    <property type="match status" value="1"/>
</dbReference>
<name>A0ABX5QCR2_9MICO</name>
<accession>A0ABX5QCR2</accession>
<dbReference type="PANTHER" id="PTHR43798">
    <property type="entry name" value="MONOACYLGLYCEROL LIPASE"/>
    <property type="match status" value="1"/>
</dbReference>
<dbReference type="Gene3D" id="3.40.50.1820">
    <property type="entry name" value="alpha/beta hydrolase"/>
    <property type="match status" value="1"/>
</dbReference>
<dbReference type="InterPro" id="IPR000073">
    <property type="entry name" value="AB_hydrolase_1"/>
</dbReference>
<dbReference type="Proteomes" id="UP000285768">
    <property type="component" value="Chromosome"/>
</dbReference>
<dbReference type="GO" id="GO:0016787">
    <property type="term" value="F:hydrolase activity"/>
    <property type="evidence" value="ECO:0007669"/>
    <property type="project" value="UniProtKB-KW"/>
</dbReference>
<organism evidence="3 4">
    <name type="scientific">Leucobacter muris</name>
    <dbReference type="NCBI Taxonomy" id="1935379"/>
    <lineage>
        <taxon>Bacteria</taxon>
        <taxon>Bacillati</taxon>
        <taxon>Actinomycetota</taxon>
        <taxon>Actinomycetes</taxon>
        <taxon>Micrococcales</taxon>
        <taxon>Microbacteriaceae</taxon>
        <taxon>Leucobacter</taxon>
    </lineage>
</organism>
<keyword evidence="4" id="KW-1185">Reference proteome</keyword>
<reference evidence="3 4" key="1">
    <citation type="submission" date="2019-01" db="EMBL/GenBank/DDBJ databases">
        <title>Leucobacter muris sp. nov. isolated from the nose of a laboratory mouse.</title>
        <authorList>
            <person name="Benga L."/>
            <person name="Sproeer C."/>
            <person name="Schumann P."/>
            <person name="Verbarg S."/>
            <person name="Bunk B."/>
            <person name="Engelhardt E."/>
            <person name="Benten P.M."/>
            <person name="Sager M."/>
        </authorList>
    </citation>
    <scope>NUCLEOTIDE SEQUENCE [LARGE SCALE GENOMIC DNA]</scope>
    <source>
        <strain evidence="3 4">DSM 101948</strain>
    </source>
</reference>
<keyword evidence="1 3" id="KW-0378">Hydrolase</keyword>
<protein>
    <submittedName>
        <fullName evidence="3">Alpha/beta hydrolase</fullName>
    </submittedName>
</protein>
<gene>
    <name evidence="3" type="ORF">Leucomu_01895</name>
</gene>
<dbReference type="RefSeq" id="WP_128386170.1">
    <property type="nucleotide sequence ID" value="NZ_CP035037.1"/>
</dbReference>
<dbReference type="SUPFAM" id="SSF53474">
    <property type="entry name" value="alpha/beta-Hydrolases"/>
    <property type="match status" value="1"/>
</dbReference>
<evidence type="ECO:0000256" key="1">
    <source>
        <dbReference type="ARBA" id="ARBA00022801"/>
    </source>
</evidence>
<evidence type="ECO:0000313" key="3">
    <source>
        <dbReference type="EMBL" id="QAB16853.1"/>
    </source>
</evidence>
<dbReference type="InterPro" id="IPR029058">
    <property type="entry name" value="AB_hydrolase_fold"/>
</dbReference>
<sequence>MMLQEGFSAGYVDSANGPVHYLEHGDGRPILMLHQGGSSSREFVSIARRLDGWRAVMPDIPDHGNSAECDEPSIERYAASIRDLVDALGISRLVLFGHHFGGVVAAELAVLLGSRVEHLILSNTPYVDEHARGLRKGEAPRSYVATRDDGSHLTELWASRMGLYGGDAALSNRFIAENLLLGERVERAHAAVAAYRMEDRFPEYAGGLTFIHGAADPYISIEIEHALDRYRPDRLVTLPRGGVALVDQCDDDVAAVIRETAR</sequence>